<evidence type="ECO:0000256" key="6">
    <source>
        <dbReference type="HAMAP-Rule" id="MF_00362"/>
    </source>
</evidence>
<organism evidence="7 8">
    <name type="scientific">Rhodocytophaga aerolata</name>
    <dbReference type="NCBI Taxonomy" id="455078"/>
    <lineage>
        <taxon>Bacteria</taxon>
        <taxon>Pseudomonadati</taxon>
        <taxon>Bacteroidota</taxon>
        <taxon>Cytophagia</taxon>
        <taxon>Cytophagales</taxon>
        <taxon>Rhodocytophagaceae</taxon>
        <taxon>Rhodocytophaga</taxon>
    </lineage>
</organism>
<dbReference type="Proteomes" id="UP001168528">
    <property type="component" value="Unassembled WGS sequence"/>
</dbReference>
<keyword evidence="6" id="KW-0699">rRNA-binding</keyword>
<dbReference type="HAMAP" id="MF_00362">
    <property type="entry name" value="Ribosomal_uL10"/>
    <property type="match status" value="1"/>
</dbReference>
<keyword evidence="6" id="KW-0694">RNA-binding</keyword>
<dbReference type="CDD" id="cd05797">
    <property type="entry name" value="Ribosomal_L10"/>
    <property type="match status" value="1"/>
</dbReference>
<sequence length="179" mass="19737">MTREEKAAIIEELTQKFNTNPFFYITDTSDLTVAEVNNLRRMCFERGVEYRVIKNTLIKKALENVKGDYTPLHDTALKGFSGVFFSAEDGKTPAKIIKEFRGKVKGNEKPILKGASIDSDLFIGNDNLDILINLKSKAELVGEIIGLLQSPAKNVLSALQSGGSKIAGIVKTLSERESQ</sequence>
<evidence type="ECO:0000256" key="5">
    <source>
        <dbReference type="ARBA" id="ARBA00035202"/>
    </source>
</evidence>
<dbReference type="InterPro" id="IPR047865">
    <property type="entry name" value="Ribosomal_uL10_bac_type"/>
</dbReference>
<dbReference type="InterPro" id="IPR022973">
    <property type="entry name" value="Ribosomal_uL10_bac"/>
</dbReference>
<dbReference type="InterPro" id="IPR001790">
    <property type="entry name" value="Ribosomal_uL10"/>
</dbReference>
<dbReference type="PANTHER" id="PTHR11560">
    <property type="entry name" value="39S RIBOSOMAL PROTEIN L10, MITOCHONDRIAL"/>
    <property type="match status" value="1"/>
</dbReference>
<gene>
    <name evidence="6 7" type="primary">rplJ</name>
    <name evidence="7" type="ORF">Q0590_28805</name>
</gene>
<evidence type="ECO:0000313" key="7">
    <source>
        <dbReference type="EMBL" id="MDO1450314.1"/>
    </source>
</evidence>
<evidence type="ECO:0000256" key="4">
    <source>
        <dbReference type="ARBA" id="ARBA00023274"/>
    </source>
</evidence>
<keyword evidence="3 6" id="KW-0689">Ribosomal protein</keyword>
<evidence type="ECO:0000256" key="2">
    <source>
        <dbReference type="ARBA" id="ARBA00008889"/>
    </source>
</evidence>
<dbReference type="GO" id="GO:0005840">
    <property type="term" value="C:ribosome"/>
    <property type="evidence" value="ECO:0007669"/>
    <property type="project" value="UniProtKB-KW"/>
</dbReference>
<evidence type="ECO:0000256" key="1">
    <source>
        <dbReference type="ARBA" id="ARBA00002633"/>
    </source>
</evidence>
<comment type="subunit">
    <text evidence="6">Part of the ribosomal stalk of the 50S ribosomal subunit. The N-terminus interacts with L11 and the large rRNA to form the base of the stalk. The C-terminus forms an elongated spine to which L12 dimers bind in a sequential fashion forming a multimeric L10(L12)X complex.</text>
</comment>
<protein>
    <recommendedName>
        <fullName evidence="5 6">Large ribosomal subunit protein uL10</fullName>
    </recommendedName>
</protein>
<keyword evidence="8" id="KW-1185">Reference proteome</keyword>
<dbReference type="NCBIfam" id="NF000955">
    <property type="entry name" value="PRK00099.1-1"/>
    <property type="match status" value="1"/>
</dbReference>
<dbReference type="InterPro" id="IPR043141">
    <property type="entry name" value="Ribosomal_uL10-like_sf"/>
</dbReference>
<dbReference type="Pfam" id="PF00466">
    <property type="entry name" value="Ribosomal_L10"/>
    <property type="match status" value="1"/>
</dbReference>
<reference evidence="7" key="1">
    <citation type="submission" date="2023-07" db="EMBL/GenBank/DDBJ databases">
        <title>The genome sequence of Rhodocytophaga aerolata KACC 12507.</title>
        <authorList>
            <person name="Zhang X."/>
        </authorList>
    </citation>
    <scope>NUCLEOTIDE SEQUENCE</scope>
    <source>
        <strain evidence="7">KACC 12507</strain>
    </source>
</reference>
<comment type="caution">
    <text evidence="7">The sequence shown here is derived from an EMBL/GenBank/DDBJ whole genome shotgun (WGS) entry which is preliminary data.</text>
</comment>
<comment type="similarity">
    <text evidence="2 6">Belongs to the universal ribosomal protein uL10 family.</text>
</comment>
<keyword evidence="4 6" id="KW-0687">Ribonucleoprotein</keyword>
<evidence type="ECO:0000313" key="8">
    <source>
        <dbReference type="Proteomes" id="UP001168528"/>
    </source>
</evidence>
<dbReference type="RefSeq" id="WP_302041115.1">
    <property type="nucleotide sequence ID" value="NZ_JAUKPO010000028.1"/>
</dbReference>
<comment type="function">
    <text evidence="1 6">Forms part of the ribosomal stalk, playing a central role in the interaction of the ribosome with GTP-bound translation factors.</text>
</comment>
<proteinExistence type="inferred from homology"/>
<dbReference type="EMBL" id="JAUKPO010000028">
    <property type="protein sequence ID" value="MDO1450314.1"/>
    <property type="molecule type" value="Genomic_DNA"/>
</dbReference>
<accession>A0ABT8RDY1</accession>
<name>A0ABT8RDY1_9BACT</name>
<dbReference type="SUPFAM" id="SSF160369">
    <property type="entry name" value="Ribosomal protein L10-like"/>
    <property type="match status" value="1"/>
</dbReference>
<dbReference type="Gene3D" id="3.30.70.1730">
    <property type="match status" value="1"/>
</dbReference>
<evidence type="ECO:0000256" key="3">
    <source>
        <dbReference type="ARBA" id="ARBA00022980"/>
    </source>
</evidence>